<dbReference type="InterPro" id="IPR001849">
    <property type="entry name" value="PH_domain"/>
</dbReference>
<dbReference type="EMBL" id="BPLQ01000427">
    <property type="protein sequence ID" value="GIX71230.1"/>
    <property type="molecule type" value="Genomic_DNA"/>
</dbReference>
<accession>A0AAV4MG14</accession>
<feature type="domain" description="PH" evidence="1">
    <location>
        <begin position="1"/>
        <end position="119"/>
    </location>
</feature>
<dbReference type="Proteomes" id="UP001054837">
    <property type="component" value="Unassembled WGS sequence"/>
</dbReference>
<evidence type="ECO:0000313" key="2">
    <source>
        <dbReference type="EMBL" id="GIX71230.1"/>
    </source>
</evidence>
<keyword evidence="3" id="KW-1185">Reference proteome</keyword>
<organism evidence="2 3">
    <name type="scientific">Caerostris darwini</name>
    <dbReference type="NCBI Taxonomy" id="1538125"/>
    <lineage>
        <taxon>Eukaryota</taxon>
        <taxon>Metazoa</taxon>
        <taxon>Ecdysozoa</taxon>
        <taxon>Arthropoda</taxon>
        <taxon>Chelicerata</taxon>
        <taxon>Arachnida</taxon>
        <taxon>Araneae</taxon>
        <taxon>Araneomorphae</taxon>
        <taxon>Entelegynae</taxon>
        <taxon>Araneoidea</taxon>
        <taxon>Araneidae</taxon>
        <taxon>Caerostris</taxon>
    </lineage>
</organism>
<protein>
    <recommendedName>
        <fullName evidence="1">PH domain-containing protein</fullName>
    </recommendedName>
</protein>
<reference evidence="2 3" key="1">
    <citation type="submission" date="2021-06" db="EMBL/GenBank/DDBJ databases">
        <title>Caerostris darwini draft genome.</title>
        <authorList>
            <person name="Kono N."/>
            <person name="Arakawa K."/>
        </authorList>
    </citation>
    <scope>NUCLEOTIDE SEQUENCE [LARGE SCALE GENOMIC DNA]</scope>
</reference>
<name>A0AAV4MG14_9ARAC</name>
<comment type="caution">
    <text evidence="2">The sequence shown here is derived from an EMBL/GenBank/DDBJ whole genome shotgun (WGS) entry which is preliminary data.</text>
</comment>
<dbReference type="SUPFAM" id="SSF50729">
    <property type="entry name" value="PH domain-like"/>
    <property type="match status" value="1"/>
</dbReference>
<gene>
    <name evidence="2" type="primary">AVEN_206123_1</name>
    <name evidence="2" type="ORF">CDAR_273102</name>
</gene>
<proteinExistence type="predicted"/>
<dbReference type="CDD" id="cd00821">
    <property type="entry name" value="PH"/>
    <property type="match status" value="1"/>
</dbReference>
<evidence type="ECO:0000313" key="3">
    <source>
        <dbReference type="Proteomes" id="UP001054837"/>
    </source>
</evidence>
<dbReference type="AlphaFoldDB" id="A0AAV4MG14"/>
<dbReference type="PROSITE" id="PS50003">
    <property type="entry name" value="PH_DOMAIN"/>
    <property type="match status" value="1"/>
</dbReference>
<sequence>MCFSKTENLEHLIASKIRGIIIAFFKKRRWVIANAVINTDGAFKVQIQNEDAYTIQLSDTCVITAPQDTVFNIIPPLPFRRSAKETFSIHIKKNSTIWFLASCEEERDGWCKALNGFTNRKPLPYGDYDNWNYNQDIEIETKILKSCHSLKSLASQHRTGFYFIQESKSNCSKLPDASHAELDLGFYSPAETKRSLKFPDSVAPQHRSGFYSIHKPKKKASDEINISPVDPLESGVEKSESKNIRCRCCCVSLRCLVNIFGSCLHHCCTNFASAV</sequence>
<evidence type="ECO:0000259" key="1">
    <source>
        <dbReference type="PROSITE" id="PS50003"/>
    </source>
</evidence>